<dbReference type="EMBL" id="JBFRYA010000011">
    <property type="protein sequence ID" value="MEX1669848.1"/>
    <property type="molecule type" value="Genomic_DNA"/>
</dbReference>
<keyword evidence="3" id="KW-1134">Transmembrane beta strand</keyword>
<evidence type="ECO:0000256" key="10">
    <source>
        <dbReference type="PROSITE-ProRule" id="PRU00473"/>
    </source>
</evidence>
<evidence type="ECO:0000256" key="11">
    <source>
        <dbReference type="SAM" id="MobiDB-lite"/>
    </source>
</evidence>
<proteinExistence type="predicted"/>
<dbReference type="Gene3D" id="2.40.160.20">
    <property type="match status" value="1"/>
</dbReference>
<dbReference type="PROSITE" id="PS51123">
    <property type="entry name" value="OMPA_2"/>
    <property type="match status" value="1"/>
</dbReference>
<dbReference type="PANTHER" id="PTHR30329:SF21">
    <property type="entry name" value="LIPOPROTEIN YIAD-RELATED"/>
    <property type="match status" value="1"/>
</dbReference>
<dbReference type="Proteomes" id="UP001557485">
    <property type="component" value="Unassembled WGS sequence"/>
</dbReference>
<evidence type="ECO:0000256" key="6">
    <source>
        <dbReference type="ARBA" id="ARBA00023065"/>
    </source>
</evidence>
<gene>
    <name evidence="13" type="ORF">AB4876_13085</name>
</gene>
<keyword evidence="9" id="KW-0998">Cell outer membrane</keyword>
<sequence length="428" mass="46491">MRNNNYWQSLLLVAGFSPLLCGATEAQGNYYLSAGMGLVLPTSEASLSERSRDSSLLFPMADSTVDSQFGYDDSYRYMLGVGLSVAEAWRAEIDYLDERLRFAKADSRGLPQTHFALRKQGLSASVWRDYPLGNSRFNFSVGGGLAGVRAEFAGETQALWELHGGGALGVQLTPRWIVDLSYQYYVGEDLYFAASNQDFNSASRGQRWQLGLRYQLSPSAEPRSLDGDGDGVSDGADRCPNTSQAALVDHYGCADSDGDGVIDPIDRCPNTPLGNEVDNNGCMDSDNDGVKNSADQCPNSAQGERVLRNGCAARQTVRLEGLAFGLGETTVSEQAREHLSRVAELMLASPQFRLAVQGHSDNSGSDELNYRLSRARARAVRAELIAMGVAAQRMDIHAFGASMPVADNNSSEGRARNRRVTLKVIRAK</sequence>
<comment type="subcellular location">
    <subcellularLocation>
        <location evidence="1">Cell outer membrane</location>
        <topology evidence="1">Multi-pass membrane protein</topology>
    </subcellularLocation>
</comment>
<dbReference type="InterPro" id="IPR011250">
    <property type="entry name" value="OMP/PagP_B-barrel"/>
</dbReference>
<dbReference type="PANTHER" id="PTHR30329">
    <property type="entry name" value="STATOR ELEMENT OF FLAGELLAR MOTOR COMPLEX"/>
    <property type="match status" value="1"/>
</dbReference>
<evidence type="ECO:0000256" key="8">
    <source>
        <dbReference type="ARBA" id="ARBA00023136"/>
    </source>
</evidence>
<dbReference type="InterPro" id="IPR050330">
    <property type="entry name" value="Bact_OuterMem_StrucFunc"/>
</dbReference>
<dbReference type="SUPFAM" id="SSF103088">
    <property type="entry name" value="OmpA-like"/>
    <property type="match status" value="1"/>
</dbReference>
<organism evidence="13 14">
    <name type="scientific">Zhongshania guokunii</name>
    <dbReference type="NCBI Taxonomy" id="641783"/>
    <lineage>
        <taxon>Bacteria</taxon>
        <taxon>Pseudomonadati</taxon>
        <taxon>Pseudomonadota</taxon>
        <taxon>Gammaproteobacteria</taxon>
        <taxon>Cellvibrionales</taxon>
        <taxon>Spongiibacteraceae</taxon>
        <taxon>Zhongshania</taxon>
    </lineage>
</organism>
<dbReference type="SUPFAM" id="SSF56925">
    <property type="entry name" value="OMPA-like"/>
    <property type="match status" value="1"/>
</dbReference>
<feature type="region of interest" description="Disordered" evidence="11">
    <location>
        <begin position="219"/>
        <end position="239"/>
    </location>
</feature>
<feature type="region of interest" description="Disordered" evidence="11">
    <location>
        <begin position="264"/>
        <end position="301"/>
    </location>
</feature>
<evidence type="ECO:0000256" key="3">
    <source>
        <dbReference type="ARBA" id="ARBA00022452"/>
    </source>
</evidence>
<comment type="caution">
    <text evidence="13">The sequence shown here is derived from an EMBL/GenBank/DDBJ whole genome shotgun (WGS) entry which is preliminary data.</text>
</comment>
<dbReference type="InterPro" id="IPR006664">
    <property type="entry name" value="OMP_bac"/>
</dbReference>
<accession>A0ABV3U7C4</accession>
<evidence type="ECO:0000256" key="5">
    <source>
        <dbReference type="ARBA" id="ARBA00022729"/>
    </source>
</evidence>
<dbReference type="Pfam" id="PF00691">
    <property type="entry name" value="OmpA"/>
    <property type="match status" value="1"/>
</dbReference>
<reference evidence="13 14" key="1">
    <citation type="journal article" date="2011" name="Int. J. Syst. Evol. Microbiol.">
        <title>Zhongshania antarctica gen. nov., sp. nov. and Zhongshania guokunii sp. nov., gammaproteobacteria respectively isolated from coastal attached (fast) ice and surface seawater of the Antarctic.</title>
        <authorList>
            <person name="Li H.J."/>
            <person name="Zhang X.Y."/>
            <person name="Chen C.X."/>
            <person name="Zhang Y.J."/>
            <person name="Gao Z.M."/>
            <person name="Yu Y."/>
            <person name="Chen X.L."/>
            <person name="Chen B."/>
            <person name="Zhang Y.Z."/>
        </authorList>
    </citation>
    <scope>NUCLEOTIDE SEQUENCE [LARGE SCALE GENOMIC DNA]</scope>
    <source>
        <strain evidence="13 14">ZS6-22T</strain>
    </source>
</reference>
<dbReference type="RefSeq" id="WP_368382201.1">
    <property type="nucleotide sequence ID" value="NZ_JBFRYA010000011.1"/>
</dbReference>
<evidence type="ECO:0000313" key="14">
    <source>
        <dbReference type="Proteomes" id="UP001557485"/>
    </source>
</evidence>
<dbReference type="InterPro" id="IPR036737">
    <property type="entry name" value="OmpA-like_sf"/>
</dbReference>
<keyword evidence="2" id="KW-0813">Transport</keyword>
<keyword evidence="14" id="KW-1185">Reference proteome</keyword>
<dbReference type="Gene3D" id="3.30.1330.60">
    <property type="entry name" value="OmpA-like domain"/>
    <property type="match status" value="1"/>
</dbReference>
<keyword evidence="5" id="KW-0732">Signal</keyword>
<keyword evidence="4" id="KW-0812">Transmembrane</keyword>
<dbReference type="PRINTS" id="PR01021">
    <property type="entry name" value="OMPADOMAIN"/>
</dbReference>
<evidence type="ECO:0000256" key="7">
    <source>
        <dbReference type="ARBA" id="ARBA00023114"/>
    </source>
</evidence>
<name>A0ABV3U7C4_9GAMM</name>
<keyword evidence="8 10" id="KW-0472">Membrane</keyword>
<keyword evidence="7" id="KW-0626">Porin</keyword>
<feature type="domain" description="OmpA-like" evidence="12">
    <location>
        <begin position="311"/>
        <end position="428"/>
    </location>
</feature>
<evidence type="ECO:0000259" key="12">
    <source>
        <dbReference type="PROSITE" id="PS51123"/>
    </source>
</evidence>
<evidence type="ECO:0000313" key="13">
    <source>
        <dbReference type="EMBL" id="MEX1669848.1"/>
    </source>
</evidence>
<dbReference type="CDD" id="cd07185">
    <property type="entry name" value="OmpA_C-like"/>
    <property type="match status" value="1"/>
</dbReference>
<dbReference type="InterPro" id="IPR006665">
    <property type="entry name" value="OmpA-like"/>
</dbReference>
<keyword evidence="6" id="KW-0406">Ion transport</keyword>
<dbReference type="SUPFAM" id="SSF103647">
    <property type="entry name" value="TSP type-3 repeat"/>
    <property type="match status" value="1"/>
</dbReference>
<dbReference type="InterPro" id="IPR028974">
    <property type="entry name" value="TSP_type-3_rpt"/>
</dbReference>
<evidence type="ECO:0000256" key="2">
    <source>
        <dbReference type="ARBA" id="ARBA00022448"/>
    </source>
</evidence>
<evidence type="ECO:0000256" key="1">
    <source>
        <dbReference type="ARBA" id="ARBA00004571"/>
    </source>
</evidence>
<evidence type="ECO:0000256" key="4">
    <source>
        <dbReference type="ARBA" id="ARBA00022692"/>
    </source>
</evidence>
<evidence type="ECO:0000256" key="9">
    <source>
        <dbReference type="ARBA" id="ARBA00023237"/>
    </source>
</evidence>
<protein>
    <submittedName>
        <fullName evidence="13">OmpA family protein</fullName>
    </submittedName>
</protein>
<dbReference type="InterPro" id="IPR003367">
    <property type="entry name" value="Thrombospondin_3-like_rpt"/>
</dbReference>
<dbReference type="Pfam" id="PF02412">
    <property type="entry name" value="TSP_3"/>
    <property type="match status" value="2"/>
</dbReference>